<dbReference type="SUPFAM" id="SSF52058">
    <property type="entry name" value="L domain-like"/>
    <property type="match status" value="1"/>
</dbReference>
<evidence type="ECO:0000313" key="1">
    <source>
        <dbReference type="EMBL" id="CDY26958.1"/>
    </source>
</evidence>
<dbReference type="PANTHER" id="PTHR15140:SF37">
    <property type="entry name" value="UBIQUITIN-LIKE DOMAIN-CONTAINING PROTEIN"/>
    <property type="match status" value="1"/>
</dbReference>
<reference evidence="1 2" key="1">
    <citation type="journal article" date="2014" name="Science">
        <title>Plant genetics. Early allopolyploid evolution in the post-Neolithic Brassica napus oilseed genome.</title>
        <authorList>
            <person name="Chalhoub B."/>
            <person name="Denoeud F."/>
            <person name="Liu S."/>
            <person name="Parkin I.A."/>
            <person name="Tang H."/>
            <person name="Wang X."/>
            <person name="Chiquet J."/>
            <person name="Belcram H."/>
            <person name="Tong C."/>
            <person name="Samans B."/>
            <person name="Correa M."/>
            <person name="Da Silva C."/>
            <person name="Just J."/>
            <person name="Falentin C."/>
            <person name="Koh C.S."/>
            <person name="Le Clainche I."/>
            <person name="Bernard M."/>
            <person name="Bento P."/>
            <person name="Noel B."/>
            <person name="Labadie K."/>
            <person name="Alberti A."/>
            <person name="Charles M."/>
            <person name="Arnaud D."/>
            <person name="Guo H."/>
            <person name="Daviaud C."/>
            <person name="Alamery S."/>
            <person name="Jabbari K."/>
            <person name="Zhao M."/>
            <person name="Edger P.P."/>
            <person name="Chelaifa H."/>
            <person name="Tack D."/>
            <person name="Lassalle G."/>
            <person name="Mestiri I."/>
            <person name="Schnel N."/>
            <person name="Le Paslier M.C."/>
            <person name="Fan G."/>
            <person name="Renault V."/>
            <person name="Bayer P.E."/>
            <person name="Golicz A.A."/>
            <person name="Manoli S."/>
            <person name="Lee T.H."/>
            <person name="Thi V.H."/>
            <person name="Chalabi S."/>
            <person name="Hu Q."/>
            <person name="Fan C."/>
            <person name="Tollenaere R."/>
            <person name="Lu Y."/>
            <person name="Battail C."/>
            <person name="Shen J."/>
            <person name="Sidebottom C.H."/>
            <person name="Wang X."/>
            <person name="Canaguier A."/>
            <person name="Chauveau A."/>
            <person name="Berard A."/>
            <person name="Deniot G."/>
            <person name="Guan M."/>
            <person name="Liu Z."/>
            <person name="Sun F."/>
            <person name="Lim Y.P."/>
            <person name="Lyons E."/>
            <person name="Town C.D."/>
            <person name="Bancroft I."/>
            <person name="Wang X."/>
            <person name="Meng J."/>
            <person name="Ma J."/>
            <person name="Pires J.C."/>
            <person name="King G.J."/>
            <person name="Brunel D."/>
            <person name="Delourme R."/>
            <person name="Renard M."/>
            <person name="Aury J.M."/>
            <person name="Adams K.L."/>
            <person name="Batley J."/>
            <person name="Snowdon R.J."/>
            <person name="Tost J."/>
            <person name="Edwards D."/>
            <person name="Zhou Y."/>
            <person name="Hua W."/>
            <person name="Sharpe A.G."/>
            <person name="Paterson A.H."/>
            <person name="Guan C."/>
            <person name="Wincker P."/>
        </authorList>
    </citation>
    <scope>NUCLEOTIDE SEQUENCE [LARGE SCALE GENOMIC DNA]</scope>
    <source>
        <strain evidence="2">cv. Darmor-bzh</strain>
    </source>
</reference>
<dbReference type="PANTHER" id="PTHR15140">
    <property type="entry name" value="TUBULIN-SPECIFIC CHAPERONE E"/>
    <property type="match status" value="1"/>
</dbReference>
<dbReference type="PaxDb" id="3708-A0A078GQP3"/>
<name>A0A078GQP3_BRANA</name>
<dbReference type="Gene3D" id="3.80.10.10">
    <property type="entry name" value="Ribonuclease Inhibitor"/>
    <property type="match status" value="1"/>
</dbReference>
<organism evidence="1 2">
    <name type="scientific">Brassica napus</name>
    <name type="common">Rape</name>
    <dbReference type="NCBI Taxonomy" id="3708"/>
    <lineage>
        <taxon>Eukaryota</taxon>
        <taxon>Viridiplantae</taxon>
        <taxon>Streptophyta</taxon>
        <taxon>Embryophyta</taxon>
        <taxon>Tracheophyta</taxon>
        <taxon>Spermatophyta</taxon>
        <taxon>Magnoliopsida</taxon>
        <taxon>eudicotyledons</taxon>
        <taxon>Gunneridae</taxon>
        <taxon>Pentapetalae</taxon>
        <taxon>rosids</taxon>
        <taxon>malvids</taxon>
        <taxon>Brassicales</taxon>
        <taxon>Brassicaceae</taxon>
        <taxon>Brassiceae</taxon>
        <taxon>Brassica</taxon>
    </lineage>
</organism>
<dbReference type="EMBL" id="LK032197">
    <property type="protein sequence ID" value="CDY26958.1"/>
    <property type="molecule type" value="Genomic_DNA"/>
</dbReference>
<dbReference type="Proteomes" id="UP000028999">
    <property type="component" value="Unassembled WGS sequence"/>
</dbReference>
<keyword evidence="2" id="KW-1185">Reference proteome</keyword>
<accession>A0A078GQP3</accession>
<dbReference type="AlphaFoldDB" id="A0A078GQP3"/>
<dbReference type="InterPro" id="IPR032675">
    <property type="entry name" value="LRR_dom_sf"/>
</dbReference>
<dbReference type="OMA" id="RYLEICW"/>
<proteinExistence type="predicted"/>
<dbReference type="STRING" id="3708.A0A078GQP3"/>
<dbReference type="Gramene" id="CDY26958">
    <property type="protein sequence ID" value="CDY26958"/>
    <property type="gene ID" value="GSBRNA2T00036711001"/>
</dbReference>
<evidence type="ECO:0000313" key="2">
    <source>
        <dbReference type="Proteomes" id="UP000028999"/>
    </source>
</evidence>
<sequence length="188" mass="21629">MLYNKRNGQEQVQPSKIDAGAFVSGFQRLNQLRLDIEIETLPNELQFPSCITSVSLSSCVLQEDPMPVLEKLHSLKIVSLELNAFTGRKMVCSKAGFPKLLTLEFWILDNLEEWVVEEESMPCLCHLEINDCRKLKSLPDGLRYITSLEEVRVGWMENAFKDKLIQGGEDYYKIQYVSYVVFHNCSDE</sequence>
<gene>
    <name evidence="1" type="primary">BnaC09g36250D</name>
    <name evidence="1" type="ORF">GSBRNA2T00036711001</name>
</gene>
<protein>
    <submittedName>
        <fullName evidence="1">BnaC09g36250D protein</fullName>
    </submittedName>
</protein>